<evidence type="ECO:0000256" key="1">
    <source>
        <dbReference type="SAM" id="SignalP"/>
    </source>
</evidence>
<dbReference type="Proteomes" id="UP000095281">
    <property type="component" value="Unplaced"/>
</dbReference>
<name>A0A1I8C270_MELHA</name>
<protein>
    <submittedName>
        <fullName evidence="3">Uncharacterized protein</fullName>
    </submittedName>
</protein>
<feature type="chain" id="PRO_5009316401" evidence="1">
    <location>
        <begin position="28"/>
        <end position="94"/>
    </location>
</feature>
<evidence type="ECO:0000313" key="3">
    <source>
        <dbReference type="WBParaSite" id="MhA1_Contig96.frz3.gene24"/>
    </source>
</evidence>
<evidence type="ECO:0000313" key="2">
    <source>
        <dbReference type="Proteomes" id="UP000095281"/>
    </source>
</evidence>
<keyword evidence="1" id="KW-0732">Signal</keyword>
<keyword evidence="2" id="KW-1185">Reference proteome</keyword>
<feature type="signal peptide" evidence="1">
    <location>
        <begin position="1"/>
        <end position="27"/>
    </location>
</feature>
<sequence>MKFNIILIVSLLYLSILQFFGNGPSSGLATIIAPDNQLNNGIKIKKSFEGENAAIKIEKPKKPFSAQFGLRRKRQYAAVIDQPLPSKPKKEFFI</sequence>
<accession>A0A1I8C270</accession>
<organism evidence="2 3">
    <name type="scientific">Meloidogyne hapla</name>
    <name type="common">Root-knot nematode worm</name>
    <dbReference type="NCBI Taxonomy" id="6305"/>
    <lineage>
        <taxon>Eukaryota</taxon>
        <taxon>Metazoa</taxon>
        <taxon>Ecdysozoa</taxon>
        <taxon>Nematoda</taxon>
        <taxon>Chromadorea</taxon>
        <taxon>Rhabditida</taxon>
        <taxon>Tylenchina</taxon>
        <taxon>Tylenchomorpha</taxon>
        <taxon>Tylenchoidea</taxon>
        <taxon>Meloidogynidae</taxon>
        <taxon>Meloidogyninae</taxon>
        <taxon>Meloidogyne</taxon>
    </lineage>
</organism>
<dbReference type="AlphaFoldDB" id="A0A1I8C270"/>
<proteinExistence type="predicted"/>
<reference evidence="3" key="1">
    <citation type="submission" date="2016-11" db="UniProtKB">
        <authorList>
            <consortium name="WormBaseParasite"/>
        </authorList>
    </citation>
    <scope>IDENTIFICATION</scope>
</reference>
<dbReference type="WBParaSite" id="MhA1_Contig96.frz3.gene24">
    <property type="protein sequence ID" value="MhA1_Contig96.frz3.gene24"/>
    <property type="gene ID" value="MhA1_Contig96.frz3.gene24"/>
</dbReference>